<dbReference type="PANTHER" id="PTHR16821:SF2">
    <property type="entry name" value="FRATAXIN, MITOCHONDRIAL"/>
    <property type="match status" value="1"/>
</dbReference>
<dbReference type="Gene3D" id="3.30.920.10">
    <property type="entry name" value="Frataxin/CyaY"/>
    <property type="match status" value="1"/>
</dbReference>
<dbReference type="SUPFAM" id="SSF55387">
    <property type="entry name" value="Frataxin/Nqo15-like"/>
    <property type="match status" value="1"/>
</dbReference>
<evidence type="ECO:0000256" key="2">
    <source>
        <dbReference type="ARBA" id="ARBA00022723"/>
    </source>
</evidence>
<dbReference type="InterPro" id="IPR020895">
    <property type="entry name" value="Frataxin_CS"/>
</dbReference>
<dbReference type="InterPro" id="IPR047584">
    <property type="entry name" value="CyaY"/>
</dbReference>
<protein>
    <recommendedName>
        <fullName evidence="4">Iron-sulfur cluster assembly protein CyaY</fullName>
    </recommendedName>
</protein>
<evidence type="ECO:0000256" key="1">
    <source>
        <dbReference type="ARBA" id="ARBA00008183"/>
    </source>
</evidence>
<dbReference type="NCBIfam" id="TIGR03421">
    <property type="entry name" value="FeS_CyaY"/>
    <property type="match status" value="1"/>
</dbReference>
<dbReference type="CDD" id="cd00503">
    <property type="entry name" value="Frataxin"/>
    <property type="match status" value="1"/>
</dbReference>
<comment type="function">
    <text evidence="4">Involved in iron-sulfur (Fe-S) cluster assembly. May act as a regulator of Fe-S biogenesis.</text>
</comment>
<keyword evidence="3 4" id="KW-0408">Iron</keyword>
<evidence type="ECO:0000256" key="3">
    <source>
        <dbReference type="ARBA" id="ARBA00023004"/>
    </source>
</evidence>
<reference evidence="6" key="1">
    <citation type="journal article" date="2019" name="Int. J. Syst. Evol. Microbiol.">
        <title>The Global Catalogue of Microorganisms (GCM) 10K type strain sequencing project: providing services to taxonomists for standard genome sequencing and annotation.</title>
        <authorList>
            <consortium name="The Broad Institute Genomics Platform"/>
            <consortium name="The Broad Institute Genome Sequencing Center for Infectious Disease"/>
            <person name="Wu L."/>
            <person name="Ma J."/>
        </authorList>
    </citation>
    <scope>NUCLEOTIDE SEQUENCE [LARGE SCALE GENOMIC DNA]</scope>
    <source>
        <strain evidence="6">CGMCC 1.10992</strain>
    </source>
</reference>
<dbReference type="HAMAP" id="MF_00142">
    <property type="entry name" value="CyaY"/>
    <property type="match status" value="1"/>
</dbReference>
<evidence type="ECO:0000313" key="6">
    <source>
        <dbReference type="Proteomes" id="UP001597380"/>
    </source>
</evidence>
<accession>A0ABW4XKH2</accession>
<dbReference type="PROSITE" id="PS01344">
    <property type="entry name" value="FRATAXIN_1"/>
    <property type="match status" value="1"/>
</dbReference>
<keyword evidence="2 4" id="KW-0479">Metal-binding</keyword>
<dbReference type="PANTHER" id="PTHR16821">
    <property type="entry name" value="FRATAXIN"/>
    <property type="match status" value="1"/>
</dbReference>
<dbReference type="PROSITE" id="PS50810">
    <property type="entry name" value="FRATAXIN_2"/>
    <property type="match status" value="1"/>
</dbReference>
<dbReference type="SMART" id="SM01219">
    <property type="entry name" value="Frataxin_Cyay"/>
    <property type="match status" value="1"/>
</dbReference>
<comment type="similarity">
    <text evidence="1 4">Belongs to the frataxin family.</text>
</comment>
<keyword evidence="6" id="KW-1185">Reference proteome</keyword>
<gene>
    <name evidence="4 5" type="primary">cyaY</name>
    <name evidence="5" type="ORF">ACFSJ3_08655</name>
</gene>
<dbReference type="Pfam" id="PF01491">
    <property type="entry name" value="Frataxin_Cyay"/>
    <property type="match status" value="1"/>
</dbReference>
<dbReference type="RefSeq" id="WP_345341015.1">
    <property type="nucleotide sequence ID" value="NZ_BAABLI010000017.1"/>
</dbReference>
<evidence type="ECO:0000256" key="4">
    <source>
        <dbReference type="HAMAP-Rule" id="MF_00142"/>
    </source>
</evidence>
<evidence type="ECO:0000313" key="5">
    <source>
        <dbReference type="EMBL" id="MFD2096052.1"/>
    </source>
</evidence>
<organism evidence="5 6">
    <name type="scientific">Corallincola platygyrae</name>
    <dbReference type="NCBI Taxonomy" id="1193278"/>
    <lineage>
        <taxon>Bacteria</taxon>
        <taxon>Pseudomonadati</taxon>
        <taxon>Pseudomonadota</taxon>
        <taxon>Gammaproteobacteria</taxon>
        <taxon>Alteromonadales</taxon>
        <taxon>Psychromonadaceae</taxon>
        <taxon>Corallincola</taxon>
    </lineage>
</organism>
<dbReference type="InterPro" id="IPR002908">
    <property type="entry name" value="Frataxin/CyaY"/>
</dbReference>
<dbReference type="EMBL" id="JBHUHT010000011">
    <property type="protein sequence ID" value="MFD2096052.1"/>
    <property type="molecule type" value="Genomic_DNA"/>
</dbReference>
<dbReference type="Proteomes" id="UP001597380">
    <property type="component" value="Unassembled WGS sequence"/>
</dbReference>
<comment type="caution">
    <text evidence="5">The sequence shown here is derived from an EMBL/GenBank/DDBJ whole genome shotgun (WGS) entry which is preliminary data.</text>
</comment>
<name>A0ABW4XKH2_9GAMM</name>
<sequence>MNDSQYHQLADQQMTAIEEAIDESGADIDYESQGGILTLEFEDSSKIIINKQAPIHQLWLATKFGGYHYNYVEGQWIDDRSGDEFTSFLSDAIKQQSGEEVTF</sequence>
<proteinExistence type="inferred from homology"/>
<dbReference type="InterPro" id="IPR036524">
    <property type="entry name" value="Frataxin/CyaY_sf"/>
</dbReference>